<feature type="domain" description="Myotubularin phosphatase" evidence="5">
    <location>
        <begin position="155"/>
        <end position="415"/>
    </location>
</feature>
<dbReference type="SUPFAM" id="SSF52799">
    <property type="entry name" value="(Phosphotyrosine protein) phosphatases II"/>
    <property type="match status" value="1"/>
</dbReference>
<comment type="similarity">
    <text evidence="1">Belongs to the protein-tyrosine phosphatase family. Non-receptor class myotubularin subfamily.</text>
</comment>
<dbReference type="InterPro" id="IPR011993">
    <property type="entry name" value="PH-like_dom_sf"/>
</dbReference>
<dbReference type="Proteomes" id="UP000031443">
    <property type="component" value="Unassembled WGS sequence"/>
</dbReference>
<gene>
    <name evidence="6" type="ORF">UY3_06389</name>
</gene>
<dbReference type="AlphaFoldDB" id="M7C769"/>
<sequence>MFVFSLLQVEQVKLIDRFSTSNKSLTGTLYLTATHLLFIDSSQKETWILHHHIAAVEKLALTTSGCPLVIQCKNFRVVHFIVPRERDCHDIYNSLLQLSKPASYDELYAFSYNPKQNESKRLQGWQLIDLAEEYKRMGVPNSNWQLSNANRDYEAAICRCSQPLSGFSARCLEDENMLHAISIANPARHYMYVMDTRPKLNAMANRAAGKGYENEDNYANIRFQFVGIENIHVMRSSLQKLLEVQVFSESNQPVPIQSPPQHTLIHSYQRTALALTYRDRVLIEKDWISFGHKFSDRCGQLDGDPKEISPVFTQFLEGVWHLTEQFPQAFEYNEAFLLQIHEHVHSCQFGNFLGNCQKEREELKLKEKTYSLWPFLLDEQKKYLNPLYNRDFSQKLVLLEPNTVSFNFKFWRNMYHQFDRSMHPRQSVFNLIMTMSEQNKQLEKDFKELEAKMKQRNRQPEELLTKEPLQSVYPVSPALRNSPCFKKETPLLPMNDSIRTIEGSNTADNRYSEYMEELSKAEPAVVSLEYGVARMTC</sequence>
<dbReference type="PROSITE" id="PS51339">
    <property type="entry name" value="PPASE_MYOTUBULARIN"/>
    <property type="match status" value="2"/>
</dbReference>
<dbReference type="GO" id="GO:0005737">
    <property type="term" value="C:cytoplasm"/>
    <property type="evidence" value="ECO:0007669"/>
    <property type="project" value="TreeGrafter"/>
</dbReference>
<dbReference type="FunFam" id="2.30.29.30:FF:000135">
    <property type="entry name" value="Myotubularin related protein 6"/>
    <property type="match status" value="1"/>
</dbReference>
<dbReference type="STRING" id="8469.M7C769"/>
<dbReference type="GO" id="GO:0106018">
    <property type="term" value="F:phosphatidylinositol-3,5-bisphosphate phosphatase activity"/>
    <property type="evidence" value="ECO:0007669"/>
    <property type="project" value="TreeGrafter"/>
</dbReference>
<name>M7C769_CHEMY</name>
<dbReference type="GO" id="GO:0005635">
    <property type="term" value="C:nuclear envelope"/>
    <property type="evidence" value="ECO:0007669"/>
    <property type="project" value="TreeGrafter"/>
</dbReference>
<dbReference type="PANTHER" id="PTHR10807">
    <property type="entry name" value="MYOTUBULARIN-RELATED"/>
    <property type="match status" value="1"/>
</dbReference>
<proteinExistence type="inferred from homology"/>
<evidence type="ECO:0000256" key="2">
    <source>
        <dbReference type="ARBA" id="ARBA00022801"/>
    </source>
</evidence>
<feature type="coiled-coil region" evidence="4">
    <location>
        <begin position="432"/>
        <end position="459"/>
    </location>
</feature>
<feature type="domain" description="Myotubularin phosphatase" evidence="5">
    <location>
        <begin position="124"/>
        <end position="154"/>
    </location>
</feature>
<dbReference type="PANTHER" id="PTHR10807:SF34">
    <property type="entry name" value="MYOTUBULARIN-RELATED PROTEIN 6"/>
    <property type="match status" value="1"/>
</dbReference>
<keyword evidence="7" id="KW-1185">Reference proteome</keyword>
<dbReference type="InterPro" id="IPR029021">
    <property type="entry name" value="Prot-tyrosine_phosphatase-like"/>
</dbReference>
<keyword evidence="4" id="KW-0175">Coiled coil</keyword>
<dbReference type="GO" id="GO:0046856">
    <property type="term" value="P:phosphatidylinositol dephosphorylation"/>
    <property type="evidence" value="ECO:0007669"/>
    <property type="project" value="TreeGrafter"/>
</dbReference>
<reference evidence="7" key="1">
    <citation type="journal article" date="2013" name="Nat. Genet.">
        <title>The draft genomes of soft-shell turtle and green sea turtle yield insights into the development and evolution of the turtle-specific body plan.</title>
        <authorList>
            <person name="Wang Z."/>
            <person name="Pascual-Anaya J."/>
            <person name="Zadissa A."/>
            <person name="Li W."/>
            <person name="Niimura Y."/>
            <person name="Huang Z."/>
            <person name="Li C."/>
            <person name="White S."/>
            <person name="Xiong Z."/>
            <person name="Fang D."/>
            <person name="Wang B."/>
            <person name="Ming Y."/>
            <person name="Chen Y."/>
            <person name="Zheng Y."/>
            <person name="Kuraku S."/>
            <person name="Pignatelli M."/>
            <person name="Herrero J."/>
            <person name="Beal K."/>
            <person name="Nozawa M."/>
            <person name="Li Q."/>
            <person name="Wang J."/>
            <person name="Zhang H."/>
            <person name="Yu L."/>
            <person name="Shigenobu S."/>
            <person name="Wang J."/>
            <person name="Liu J."/>
            <person name="Flicek P."/>
            <person name="Searle S."/>
            <person name="Wang J."/>
            <person name="Kuratani S."/>
            <person name="Yin Y."/>
            <person name="Aken B."/>
            <person name="Zhang G."/>
            <person name="Irie N."/>
        </authorList>
    </citation>
    <scope>NUCLEOTIDE SEQUENCE [LARGE SCALE GENOMIC DNA]</scope>
</reference>
<evidence type="ECO:0000313" key="6">
    <source>
        <dbReference type="EMBL" id="EMP36407.1"/>
    </source>
</evidence>
<evidence type="ECO:0000256" key="3">
    <source>
        <dbReference type="PIRSR" id="PIRSR630564-2"/>
    </source>
</evidence>
<protein>
    <submittedName>
        <fullName evidence="6">Myotubularin-related protein 6</fullName>
    </submittedName>
</protein>
<organism evidence="6 7">
    <name type="scientific">Chelonia mydas</name>
    <name type="common">Green sea-turtle</name>
    <name type="synonym">Chelonia agassizi</name>
    <dbReference type="NCBI Taxonomy" id="8469"/>
    <lineage>
        <taxon>Eukaryota</taxon>
        <taxon>Metazoa</taxon>
        <taxon>Chordata</taxon>
        <taxon>Craniata</taxon>
        <taxon>Vertebrata</taxon>
        <taxon>Euteleostomi</taxon>
        <taxon>Archelosauria</taxon>
        <taxon>Testudinata</taxon>
        <taxon>Testudines</taxon>
        <taxon>Cryptodira</taxon>
        <taxon>Durocryptodira</taxon>
        <taxon>Americhelydia</taxon>
        <taxon>Chelonioidea</taxon>
        <taxon>Cheloniidae</taxon>
        <taxon>Chelonia</taxon>
    </lineage>
</organism>
<dbReference type="InterPro" id="IPR030564">
    <property type="entry name" value="Myotubularin"/>
</dbReference>
<dbReference type="Pfam" id="PF21098">
    <property type="entry name" value="PH-GRAM_MTMR6-like"/>
    <property type="match status" value="1"/>
</dbReference>
<evidence type="ECO:0000256" key="4">
    <source>
        <dbReference type="SAM" id="Coils"/>
    </source>
</evidence>
<dbReference type="GO" id="GO:0004438">
    <property type="term" value="F:phosphatidylinositol-3-phosphate phosphatase activity"/>
    <property type="evidence" value="ECO:0007669"/>
    <property type="project" value="TreeGrafter"/>
</dbReference>
<dbReference type="SUPFAM" id="SSF50729">
    <property type="entry name" value="PH domain-like"/>
    <property type="match status" value="1"/>
</dbReference>
<dbReference type="InterPro" id="IPR048994">
    <property type="entry name" value="PH-GRAM_MTMR6-9"/>
</dbReference>
<dbReference type="EMBL" id="KB525358">
    <property type="protein sequence ID" value="EMP36407.1"/>
    <property type="molecule type" value="Genomic_DNA"/>
</dbReference>
<accession>M7C769</accession>
<feature type="binding site" evidence="3">
    <location>
        <begin position="230"/>
        <end position="231"/>
    </location>
    <ligand>
        <name>substrate</name>
    </ligand>
</feature>
<evidence type="ECO:0000313" key="7">
    <source>
        <dbReference type="Proteomes" id="UP000031443"/>
    </source>
</evidence>
<keyword evidence="2" id="KW-0378">Hydrolase</keyword>
<evidence type="ECO:0000259" key="5">
    <source>
        <dbReference type="PROSITE" id="PS51339"/>
    </source>
</evidence>
<evidence type="ECO:0000256" key="1">
    <source>
        <dbReference type="ARBA" id="ARBA00007471"/>
    </source>
</evidence>
<dbReference type="Gene3D" id="2.30.29.30">
    <property type="entry name" value="Pleckstrin-homology domain (PH domain)/Phosphotyrosine-binding domain (PTB)"/>
    <property type="match status" value="1"/>
</dbReference>
<dbReference type="InterPro" id="IPR010569">
    <property type="entry name" value="Myotubularin-like_Pase_dom"/>
</dbReference>
<dbReference type="Pfam" id="PF06602">
    <property type="entry name" value="Myotub-related"/>
    <property type="match status" value="2"/>
</dbReference>